<dbReference type="InterPro" id="IPR001242">
    <property type="entry name" value="Condensation_dom"/>
</dbReference>
<keyword evidence="5" id="KW-0843">Virulence</keyword>
<accession>A0A397GFH0</accession>
<dbReference type="SUPFAM" id="SSF52777">
    <property type="entry name" value="CoA-dependent acyltransferases"/>
    <property type="match status" value="2"/>
</dbReference>
<dbReference type="InterPro" id="IPR045851">
    <property type="entry name" value="AMP-bd_C_sf"/>
</dbReference>
<evidence type="ECO:0000256" key="6">
    <source>
        <dbReference type="ARBA" id="ARBA00029454"/>
    </source>
</evidence>
<protein>
    <recommendedName>
        <fullName evidence="7">Carrier domain-containing protein</fullName>
    </recommendedName>
</protein>
<proteinExistence type="inferred from homology"/>
<dbReference type="RefSeq" id="XP_026612272.1">
    <property type="nucleotide sequence ID" value="XM_026757770.1"/>
</dbReference>
<evidence type="ECO:0000256" key="3">
    <source>
        <dbReference type="ARBA" id="ARBA00022598"/>
    </source>
</evidence>
<dbReference type="Gene3D" id="1.10.1200.10">
    <property type="entry name" value="ACP-like"/>
    <property type="match status" value="1"/>
</dbReference>
<dbReference type="SUPFAM" id="SSF47336">
    <property type="entry name" value="ACP-like"/>
    <property type="match status" value="1"/>
</dbReference>
<dbReference type="FunFam" id="3.30.300.30:FF:000015">
    <property type="entry name" value="Nonribosomal peptide synthase SidD"/>
    <property type="match status" value="1"/>
</dbReference>
<evidence type="ECO:0000313" key="8">
    <source>
        <dbReference type="EMBL" id="RHZ49217.1"/>
    </source>
</evidence>
<evidence type="ECO:0000256" key="1">
    <source>
        <dbReference type="ARBA" id="ARBA00022450"/>
    </source>
</evidence>
<keyword evidence="2" id="KW-0597">Phosphoprotein</keyword>
<sequence>MFEPTKPVAHTGEPDKPSVVVTDTEVAIEDDATSILTRYIPQKSIQNARPAAVNSCINEIFEARFRERPDAPAVCAWDGSYTYRELDDQSSALAHKLRHQGVKAEVLVALLFEKSKFSVVAMHAVVKAGGAFLLWDPSLPVARLRGMFAESGARFVLASAAYAQMASEISEDFSVVDDAHIPPYNASLLPPGTQPENALCSVFTSGSTGKPKGFLMDHRALCTCALGFGELLGLDGASRLIQFSSNTFDLATFEHLLPFLFGACLCIASEEERKGDLNRALCKYRITHAILTPTVTRLLEPQHLTALRVLVMVGEAAGREDIRRWASSVKLLNGYSPAEAGCITIVNPVLQENHPNKIGFPIAVVPWVVDPDDHNRLVPAGEVGELVIQGHTLARGYFGRPDESKSAFIQAPPWVHQFGCESYGRLYRTGDLVRFDTDDGSLLIIGRKDSQVKIHGQRLELGEIEHALQQFFPPPQVVVVELLMVENREPALVGFVCQPGNPKDIPAGQQSKEDRLFLVPDDQFCADAQTALASTRDILPSYMVPSDLLLISHLPMVPSGKTDRRWIRMRAVDLAPDERRQYSSVLGKSRDRPVNQLEESLLGLWATSLKLAPSQIGVMDNFFHLGGGSLEAIHLAAEARNIGFPELSSATVFKCPTIRKMAGMLEATVVSAQQPDAPISSSFQLESSLVAELLRKSQRGLEDLQDGLLPVTPFQEKSARLKPMHLLIDIPGINHSRLEAAWALVLETHITLRSMYVAHEDRVYQAFLRRQDTVSIPIKRCEEPVHEFAAKFCDQDVDPVLNGQPWWSMTRIDNKTDSVLVLRMTHAQMDALTLDVLFKDFMAAFEGRELSQRDVEFPDYMQSRLRHNASPATIEFWSKFLHGSHITRPMLLDPSSDVHPENEAMVFVSKQVPMVTPPLGITVASVFRAAWAFVLSRYAEQEDIVFGEFVEGRSLLLNGVEKITGCMAAETPMRISITPRASVRDLLRHSQEQYVARIPYETCELEDIIPHTSWPSGTEFSHILVIEKTQLVPPLVLDGRPCQHKWAFHGRLEDVHVQLIPGADTLHVGMSGPEIRLSKRIATELVEKLAATIRQFNDRPEALLDEIQCETGTEIVL</sequence>
<comment type="similarity">
    <text evidence="6">Belongs to the NRP synthetase family.</text>
</comment>
<dbReference type="GeneID" id="38126125"/>
<dbReference type="NCBIfam" id="TIGR01733">
    <property type="entry name" value="AA-adenyl-dom"/>
    <property type="match status" value="1"/>
</dbReference>
<dbReference type="InterPro" id="IPR036736">
    <property type="entry name" value="ACP-like_sf"/>
</dbReference>
<dbReference type="OrthoDB" id="416786at2759"/>
<keyword evidence="9" id="KW-1185">Reference proteome</keyword>
<dbReference type="AlphaFoldDB" id="A0A397GFH0"/>
<dbReference type="SUPFAM" id="SSF56801">
    <property type="entry name" value="Acetyl-CoA synthetase-like"/>
    <property type="match status" value="1"/>
</dbReference>
<keyword evidence="3" id="KW-0436">Ligase</keyword>
<organism evidence="8 9">
    <name type="scientific">Aspergillus thermomutatus</name>
    <name type="common">Neosartorya pseudofischeri</name>
    <dbReference type="NCBI Taxonomy" id="41047"/>
    <lineage>
        <taxon>Eukaryota</taxon>
        <taxon>Fungi</taxon>
        <taxon>Dikarya</taxon>
        <taxon>Ascomycota</taxon>
        <taxon>Pezizomycotina</taxon>
        <taxon>Eurotiomycetes</taxon>
        <taxon>Eurotiomycetidae</taxon>
        <taxon>Eurotiales</taxon>
        <taxon>Aspergillaceae</taxon>
        <taxon>Aspergillus</taxon>
        <taxon>Aspergillus subgen. Fumigati</taxon>
    </lineage>
</organism>
<dbReference type="InterPro" id="IPR042099">
    <property type="entry name" value="ANL_N_sf"/>
</dbReference>
<evidence type="ECO:0000256" key="4">
    <source>
        <dbReference type="ARBA" id="ARBA00022737"/>
    </source>
</evidence>
<dbReference type="GO" id="GO:0016874">
    <property type="term" value="F:ligase activity"/>
    <property type="evidence" value="ECO:0007669"/>
    <property type="project" value="UniProtKB-KW"/>
</dbReference>
<dbReference type="InterPro" id="IPR009081">
    <property type="entry name" value="PP-bd_ACP"/>
</dbReference>
<name>A0A397GFH0_ASPTH</name>
<dbReference type="Gene3D" id="3.30.559.10">
    <property type="entry name" value="Chloramphenicol acetyltransferase-like domain"/>
    <property type="match status" value="1"/>
</dbReference>
<reference evidence="8" key="1">
    <citation type="submission" date="2018-08" db="EMBL/GenBank/DDBJ databases">
        <title>Draft genome sequence of azole-resistant Aspergillus thermomutatus (Neosartorya pseudofischeri) strain HMR AF 39, isolated from a human nasal aspirate.</title>
        <authorList>
            <person name="Parent-Michaud M."/>
            <person name="Dufresne P.J."/>
            <person name="Fournier E."/>
            <person name="Martineau C."/>
            <person name="Moreira S."/>
            <person name="Perkins V."/>
            <person name="De Repentigny L."/>
            <person name="Dufresne S.F."/>
        </authorList>
    </citation>
    <scope>NUCLEOTIDE SEQUENCE [LARGE SCALE GENOMIC DNA]</scope>
    <source>
        <strain evidence="8">HMR AF 39</strain>
    </source>
</reference>
<dbReference type="InterPro" id="IPR010071">
    <property type="entry name" value="AA_adenyl_dom"/>
</dbReference>
<dbReference type="PANTHER" id="PTHR45527:SF3">
    <property type="entry name" value="SIDEROPHORE SYNTHETASE (EUROFUNG)"/>
    <property type="match status" value="1"/>
</dbReference>
<evidence type="ECO:0000256" key="5">
    <source>
        <dbReference type="ARBA" id="ARBA00023026"/>
    </source>
</evidence>
<evidence type="ECO:0000313" key="9">
    <source>
        <dbReference type="Proteomes" id="UP000215305"/>
    </source>
</evidence>
<keyword evidence="4" id="KW-0677">Repeat</keyword>
<dbReference type="Gene3D" id="3.30.300.30">
    <property type="match status" value="1"/>
</dbReference>
<dbReference type="CDD" id="cd05918">
    <property type="entry name" value="A_NRPS_SidN3_like"/>
    <property type="match status" value="1"/>
</dbReference>
<gene>
    <name evidence="8" type="ORF">CDV56_104151</name>
</gene>
<dbReference type="InterPro" id="IPR000873">
    <property type="entry name" value="AMP-dep_synth/lig_dom"/>
</dbReference>
<dbReference type="PANTHER" id="PTHR45527">
    <property type="entry name" value="NONRIBOSOMAL PEPTIDE SYNTHETASE"/>
    <property type="match status" value="1"/>
</dbReference>
<dbReference type="Gene3D" id="3.30.559.30">
    <property type="entry name" value="Nonribosomal peptide synthetase, condensation domain"/>
    <property type="match status" value="1"/>
</dbReference>
<dbReference type="Proteomes" id="UP000215305">
    <property type="component" value="Unassembled WGS sequence"/>
</dbReference>
<dbReference type="GO" id="GO:0043041">
    <property type="term" value="P:amino acid activation for nonribosomal peptide biosynthetic process"/>
    <property type="evidence" value="ECO:0007669"/>
    <property type="project" value="TreeGrafter"/>
</dbReference>
<dbReference type="VEuPathDB" id="FungiDB:CDV56_104151"/>
<evidence type="ECO:0000256" key="2">
    <source>
        <dbReference type="ARBA" id="ARBA00022553"/>
    </source>
</evidence>
<evidence type="ECO:0000259" key="7">
    <source>
        <dbReference type="PROSITE" id="PS50075"/>
    </source>
</evidence>
<dbReference type="Pfam" id="PF00550">
    <property type="entry name" value="PP-binding"/>
    <property type="match status" value="1"/>
</dbReference>
<feature type="domain" description="Carrier" evidence="7">
    <location>
        <begin position="592"/>
        <end position="669"/>
    </location>
</feature>
<keyword evidence="1" id="KW-0596">Phosphopantetheine</keyword>
<dbReference type="EMBL" id="NKHU02000182">
    <property type="protein sequence ID" value="RHZ49217.1"/>
    <property type="molecule type" value="Genomic_DNA"/>
</dbReference>
<comment type="caution">
    <text evidence="8">The sequence shown here is derived from an EMBL/GenBank/DDBJ whole genome shotgun (WGS) entry which is preliminary data.</text>
</comment>
<dbReference type="InterPro" id="IPR023213">
    <property type="entry name" value="CAT-like_dom_sf"/>
</dbReference>
<dbReference type="PROSITE" id="PS50075">
    <property type="entry name" value="CARRIER"/>
    <property type="match status" value="1"/>
</dbReference>
<dbReference type="Gene3D" id="3.40.50.12780">
    <property type="entry name" value="N-terminal domain of ligase-like"/>
    <property type="match status" value="1"/>
</dbReference>
<dbReference type="Pfam" id="PF00668">
    <property type="entry name" value="Condensation"/>
    <property type="match status" value="1"/>
</dbReference>
<dbReference type="GO" id="GO:0044550">
    <property type="term" value="P:secondary metabolite biosynthetic process"/>
    <property type="evidence" value="ECO:0007669"/>
    <property type="project" value="TreeGrafter"/>
</dbReference>
<dbReference type="GO" id="GO:0005737">
    <property type="term" value="C:cytoplasm"/>
    <property type="evidence" value="ECO:0007669"/>
    <property type="project" value="TreeGrafter"/>
</dbReference>
<dbReference type="Pfam" id="PF00501">
    <property type="entry name" value="AMP-binding"/>
    <property type="match status" value="1"/>
</dbReference>
<dbReference type="GO" id="GO:0031177">
    <property type="term" value="F:phosphopantetheine binding"/>
    <property type="evidence" value="ECO:0007669"/>
    <property type="project" value="TreeGrafter"/>
</dbReference>
<dbReference type="STRING" id="41047.A0A397GFH0"/>